<feature type="region of interest" description="Disordered" evidence="1">
    <location>
        <begin position="1"/>
        <end position="41"/>
    </location>
</feature>
<dbReference type="EMBL" id="GBRH01245423">
    <property type="protein sequence ID" value="JAD52472.1"/>
    <property type="molecule type" value="Transcribed_RNA"/>
</dbReference>
<evidence type="ECO:0000256" key="1">
    <source>
        <dbReference type="SAM" id="MobiDB-lite"/>
    </source>
</evidence>
<proteinExistence type="predicted"/>
<accession>A0A0A9AZG2</accession>
<organism evidence="2">
    <name type="scientific">Arundo donax</name>
    <name type="common">Giant reed</name>
    <name type="synonym">Donax arundinaceus</name>
    <dbReference type="NCBI Taxonomy" id="35708"/>
    <lineage>
        <taxon>Eukaryota</taxon>
        <taxon>Viridiplantae</taxon>
        <taxon>Streptophyta</taxon>
        <taxon>Embryophyta</taxon>
        <taxon>Tracheophyta</taxon>
        <taxon>Spermatophyta</taxon>
        <taxon>Magnoliopsida</taxon>
        <taxon>Liliopsida</taxon>
        <taxon>Poales</taxon>
        <taxon>Poaceae</taxon>
        <taxon>PACMAD clade</taxon>
        <taxon>Arundinoideae</taxon>
        <taxon>Arundineae</taxon>
        <taxon>Arundo</taxon>
    </lineage>
</organism>
<reference evidence="2" key="1">
    <citation type="submission" date="2014-09" db="EMBL/GenBank/DDBJ databases">
        <authorList>
            <person name="Magalhaes I.L.F."/>
            <person name="Oliveira U."/>
            <person name="Santos F.R."/>
            <person name="Vidigal T.H.D.A."/>
            <person name="Brescovit A.D."/>
            <person name="Santos A.J."/>
        </authorList>
    </citation>
    <scope>NUCLEOTIDE SEQUENCE</scope>
    <source>
        <tissue evidence="2">Shoot tissue taken approximately 20 cm above the soil surface</tissue>
    </source>
</reference>
<sequence length="41" mass="4439">MQRRAWDCGARERLPPPPSSGEVTRPVVDAELPDTPPLSPG</sequence>
<name>A0A0A9AZG2_ARUDO</name>
<reference evidence="2" key="2">
    <citation type="journal article" date="2015" name="Data Brief">
        <title>Shoot transcriptome of the giant reed, Arundo donax.</title>
        <authorList>
            <person name="Barrero R.A."/>
            <person name="Guerrero F.D."/>
            <person name="Moolhuijzen P."/>
            <person name="Goolsby J.A."/>
            <person name="Tidwell J."/>
            <person name="Bellgard S.E."/>
            <person name="Bellgard M.I."/>
        </authorList>
    </citation>
    <scope>NUCLEOTIDE SEQUENCE</scope>
    <source>
        <tissue evidence="2">Shoot tissue taken approximately 20 cm above the soil surface</tissue>
    </source>
</reference>
<dbReference type="AlphaFoldDB" id="A0A0A9AZG2"/>
<evidence type="ECO:0000313" key="2">
    <source>
        <dbReference type="EMBL" id="JAD52472.1"/>
    </source>
</evidence>
<feature type="compositionally biased region" description="Basic and acidic residues" evidence="1">
    <location>
        <begin position="1"/>
        <end position="14"/>
    </location>
</feature>
<protein>
    <submittedName>
        <fullName evidence="2">Uncharacterized protein</fullName>
    </submittedName>
</protein>